<gene>
    <name evidence="3" type="ORF">Scaly_1073600</name>
</gene>
<reference evidence="3" key="2">
    <citation type="journal article" date="2024" name="Plant">
        <title>Genomic evolution and insights into agronomic trait innovations of Sesamum species.</title>
        <authorList>
            <person name="Miao H."/>
            <person name="Wang L."/>
            <person name="Qu L."/>
            <person name="Liu H."/>
            <person name="Sun Y."/>
            <person name="Le M."/>
            <person name="Wang Q."/>
            <person name="Wei S."/>
            <person name="Zheng Y."/>
            <person name="Lin W."/>
            <person name="Duan Y."/>
            <person name="Cao H."/>
            <person name="Xiong S."/>
            <person name="Wang X."/>
            <person name="Wei L."/>
            <person name="Li C."/>
            <person name="Ma Q."/>
            <person name="Ju M."/>
            <person name="Zhao R."/>
            <person name="Li G."/>
            <person name="Mu C."/>
            <person name="Tian Q."/>
            <person name="Mei H."/>
            <person name="Zhang T."/>
            <person name="Gao T."/>
            <person name="Zhang H."/>
        </authorList>
    </citation>
    <scope>NUCLEOTIDE SEQUENCE</scope>
    <source>
        <strain evidence="3">KEN8</strain>
    </source>
</reference>
<keyword evidence="1" id="KW-0540">Nuclease</keyword>
<dbReference type="PANTHER" id="PTHR13620">
    <property type="entry name" value="3-5 EXONUCLEASE"/>
    <property type="match status" value="1"/>
</dbReference>
<dbReference type="SUPFAM" id="SSF53098">
    <property type="entry name" value="Ribonuclease H-like"/>
    <property type="match status" value="1"/>
</dbReference>
<dbReference type="GO" id="GO:0008408">
    <property type="term" value="F:3'-5' exonuclease activity"/>
    <property type="evidence" value="ECO:0007669"/>
    <property type="project" value="TreeGrafter"/>
</dbReference>
<evidence type="ECO:0008006" key="4">
    <source>
        <dbReference type="Google" id="ProtNLM"/>
    </source>
</evidence>
<organism evidence="3">
    <name type="scientific">Sesamum calycinum</name>
    <dbReference type="NCBI Taxonomy" id="2727403"/>
    <lineage>
        <taxon>Eukaryota</taxon>
        <taxon>Viridiplantae</taxon>
        <taxon>Streptophyta</taxon>
        <taxon>Embryophyta</taxon>
        <taxon>Tracheophyta</taxon>
        <taxon>Spermatophyta</taxon>
        <taxon>Magnoliopsida</taxon>
        <taxon>eudicotyledons</taxon>
        <taxon>Gunneridae</taxon>
        <taxon>Pentapetalae</taxon>
        <taxon>asterids</taxon>
        <taxon>lamiids</taxon>
        <taxon>Lamiales</taxon>
        <taxon>Pedaliaceae</taxon>
        <taxon>Sesamum</taxon>
    </lineage>
</organism>
<sequence length="80" mass="9224">MRSWLILGTLASEEDGWEYNHMGLKKMALAILDMPMMKPLQVTLSKWDSRNLNFEQVEYAAIDAFVSFRIALALCSWIVN</sequence>
<dbReference type="GO" id="GO:0005634">
    <property type="term" value="C:nucleus"/>
    <property type="evidence" value="ECO:0007669"/>
    <property type="project" value="TreeGrafter"/>
</dbReference>
<protein>
    <recommendedName>
        <fullName evidence="4">3'-5' exonuclease domain-containing protein</fullName>
    </recommendedName>
</protein>
<reference evidence="3" key="1">
    <citation type="submission" date="2020-06" db="EMBL/GenBank/DDBJ databases">
        <authorList>
            <person name="Li T."/>
            <person name="Hu X."/>
            <person name="Zhang T."/>
            <person name="Song X."/>
            <person name="Zhang H."/>
            <person name="Dai N."/>
            <person name="Sheng W."/>
            <person name="Hou X."/>
            <person name="Wei L."/>
        </authorList>
    </citation>
    <scope>NUCLEOTIDE SEQUENCE</scope>
    <source>
        <strain evidence="3">KEN8</strain>
        <tissue evidence="3">Leaf</tissue>
    </source>
</reference>
<dbReference type="AlphaFoldDB" id="A0AAW2QKU3"/>
<keyword evidence="2" id="KW-0378">Hydrolase</keyword>
<accession>A0AAW2QKU3</accession>
<name>A0AAW2QKU3_9LAMI</name>
<dbReference type="GO" id="GO:0003676">
    <property type="term" value="F:nucleic acid binding"/>
    <property type="evidence" value="ECO:0007669"/>
    <property type="project" value="InterPro"/>
</dbReference>
<dbReference type="InterPro" id="IPR051132">
    <property type="entry name" value="3-5_Exonuclease_domain"/>
</dbReference>
<dbReference type="Gene3D" id="3.30.420.10">
    <property type="entry name" value="Ribonuclease H-like superfamily/Ribonuclease H"/>
    <property type="match status" value="1"/>
</dbReference>
<comment type="caution">
    <text evidence="3">The sequence shown here is derived from an EMBL/GenBank/DDBJ whole genome shotgun (WGS) entry which is preliminary data.</text>
</comment>
<dbReference type="InterPro" id="IPR036397">
    <property type="entry name" value="RNaseH_sf"/>
</dbReference>
<proteinExistence type="predicted"/>
<evidence type="ECO:0000313" key="3">
    <source>
        <dbReference type="EMBL" id="KAL0368547.1"/>
    </source>
</evidence>
<dbReference type="GO" id="GO:0005737">
    <property type="term" value="C:cytoplasm"/>
    <property type="evidence" value="ECO:0007669"/>
    <property type="project" value="TreeGrafter"/>
</dbReference>
<evidence type="ECO:0000256" key="2">
    <source>
        <dbReference type="ARBA" id="ARBA00022801"/>
    </source>
</evidence>
<dbReference type="PANTHER" id="PTHR13620:SF76">
    <property type="entry name" value="WERNER SYNDROME-LIKE EXONUCLEASE"/>
    <property type="match status" value="1"/>
</dbReference>
<dbReference type="InterPro" id="IPR012337">
    <property type="entry name" value="RNaseH-like_sf"/>
</dbReference>
<dbReference type="EMBL" id="JACGWM010000006">
    <property type="protein sequence ID" value="KAL0368547.1"/>
    <property type="molecule type" value="Genomic_DNA"/>
</dbReference>
<evidence type="ECO:0000256" key="1">
    <source>
        <dbReference type="ARBA" id="ARBA00022722"/>
    </source>
</evidence>